<dbReference type="InterPro" id="IPR052727">
    <property type="entry name" value="Rab4/Rab5_effector"/>
</dbReference>
<reference evidence="2" key="1">
    <citation type="submission" date="2019-03" db="EMBL/GenBank/DDBJ databases">
        <title>Long read genome sequence of the mycoparasitic Pythium oligandrum ATCC 38472 isolated from sugarbeet rhizosphere.</title>
        <authorList>
            <person name="Gaulin E."/>
        </authorList>
    </citation>
    <scope>NUCLEOTIDE SEQUENCE</scope>
    <source>
        <strain evidence="2">ATCC 38472_TT</strain>
    </source>
</reference>
<evidence type="ECO:0000256" key="1">
    <source>
        <dbReference type="SAM" id="MobiDB-lite"/>
    </source>
</evidence>
<feature type="compositionally biased region" description="Low complexity" evidence="1">
    <location>
        <begin position="414"/>
        <end position="424"/>
    </location>
</feature>
<comment type="caution">
    <text evidence="2">The sequence shown here is derived from an EMBL/GenBank/DDBJ whole genome shotgun (WGS) entry which is preliminary data.</text>
</comment>
<proteinExistence type="predicted"/>
<sequence>MPAHRSTACYNDLVAENTAYLQRFISSNYYASENLAKDSSLTWEQSSAGFAPVGMLSFVNTATSNATRRSTMACCEAVVSSLDTAIQAIAADSSITYGSLESDLVGTDLVVDAQVLETIQPRTKEFPDEYMALKHVTYQSAVPSQRNGEDYVLLETVGRDVDPDGFPFAFRMLRSVDLPGIYSNSLNNALGDDTGDTPMRGQIRTFVVILSETKFDGMLRMQVWLDVKLPSQKLSCSFSTLHDALSLGLRYRNIIERHFVSSIRDMPASAAEFATVHLVPLVESRSTKCQVCEHKLGFFSRQKRRSCSLCKVALCGTCAKSTDVCSWKLCMCCYSRHYKLFSRQIMSKIASSKLNRLTMLARRTPGYETYRKSVIGARASLDFGSSGRAESDRFVQIPGRRSNNNSTFMEKSGVRTSSSDSTRSSVSSIDSLLFLHSQQPPMPSQRPTLTELDLINTGIDQVPYHKPRVTQTSAEKIVKADFTVDNDVTFEADFTVDVDEMSDAYRVSTADWRLSVQNLDMHGCVDSVEDDGEFEVPVLIKQTAKRAFV</sequence>
<gene>
    <name evidence="2" type="ORF">Poli38472_011440</name>
</gene>
<dbReference type="Proteomes" id="UP000794436">
    <property type="component" value="Unassembled WGS sequence"/>
</dbReference>
<dbReference type="PANTHER" id="PTHR13510">
    <property type="entry name" value="FYVE-FINGER-CONTAINING RAB5 EFFECTOR PROTEIN RABENOSYN-5-RELATED"/>
    <property type="match status" value="1"/>
</dbReference>
<dbReference type="EMBL" id="SPLM01000039">
    <property type="protein sequence ID" value="TMW64560.1"/>
    <property type="molecule type" value="Genomic_DNA"/>
</dbReference>
<organism evidence="2 3">
    <name type="scientific">Pythium oligandrum</name>
    <name type="common">Mycoparasitic fungus</name>
    <dbReference type="NCBI Taxonomy" id="41045"/>
    <lineage>
        <taxon>Eukaryota</taxon>
        <taxon>Sar</taxon>
        <taxon>Stramenopiles</taxon>
        <taxon>Oomycota</taxon>
        <taxon>Peronosporomycetes</taxon>
        <taxon>Pythiales</taxon>
        <taxon>Pythiaceae</taxon>
        <taxon>Pythium</taxon>
    </lineage>
</organism>
<dbReference type="OrthoDB" id="156321at2759"/>
<evidence type="ECO:0000313" key="2">
    <source>
        <dbReference type="EMBL" id="TMW64560.1"/>
    </source>
</evidence>
<dbReference type="AlphaFoldDB" id="A0A8K1FI34"/>
<feature type="region of interest" description="Disordered" evidence="1">
    <location>
        <begin position="400"/>
        <end position="424"/>
    </location>
</feature>
<protein>
    <recommendedName>
        <fullName evidence="4">FYVE-type domain-containing protein</fullName>
    </recommendedName>
</protein>
<evidence type="ECO:0008006" key="4">
    <source>
        <dbReference type="Google" id="ProtNLM"/>
    </source>
</evidence>
<keyword evidence="3" id="KW-1185">Reference proteome</keyword>
<name>A0A8K1FI34_PYTOL</name>
<accession>A0A8K1FI34</accession>
<evidence type="ECO:0000313" key="3">
    <source>
        <dbReference type="Proteomes" id="UP000794436"/>
    </source>
</evidence>
<dbReference type="PANTHER" id="PTHR13510:SF44">
    <property type="entry name" value="RABENOSYN-5"/>
    <property type="match status" value="1"/>
</dbReference>